<dbReference type="InterPro" id="IPR015500">
    <property type="entry name" value="Peptidase_S8_subtilisin-rel"/>
</dbReference>
<dbReference type="GO" id="GO:0004252">
    <property type="term" value="F:serine-type endopeptidase activity"/>
    <property type="evidence" value="ECO:0007669"/>
    <property type="project" value="UniProtKB-UniRule"/>
</dbReference>
<evidence type="ECO:0000256" key="2">
    <source>
        <dbReference type="ARBA" id="ARBA00022670"/>
    </source>
</evidence>
<proteinExistence type="inferred from homology"/>
<comment type="caution">
    <text evidence="8">The sequence shown here is derived from an EMBL/GenBank/DDBJ whole genome shotgun (WGS) entry which is preliminary data.</text>
</comment>
<accession>A0A363UJ49</accession>
<dbReference type="PANTHER" id="PTHR43806:SF11">
    <property type="entry name" value="CEREVISIN-RELATED"/>
    <property type="match status" value="1"/>
</dbReference>
<evidence type="ECO:0000256" key="4">
    <source>
        <dbReference type="ARBA" id="ARBA00022825"/>
    </source>
</evidence>
<name>A0A363UJ49_9GAMM</name>
<feature type="active site" description="Charge relay system" evidence="5 6">
    <location>
        <position position="176"/>
    </location>
</feature>
<evidence type="ECO:0000256" key="3">
    <source>
        <dbReference type="ARBA" id="ARBA00022801"/>
    </source>
</evidence>
<dbReference type="Gene3D" id="3.40.50.200">
    <property type="entry name" value="Peptidase S8/S53 domain"/>
    <property type="match status" value="1"/>
</dbReference>
<evidence type="ECO:0000256" key="1">
    <source>
        <dbReference type="ARBA" id="ARBA00011073"/>
    </source>
</evidence>
<dbReference type="InterPro" id="IPR050131">
    <property type="entry name" value="Peptidase_S8_subtilisin-like"/>
</dbReference>
<dbReference type="EMBL" id="QEQK01000010">
    <property type="protein sequence ID" value="PWN55453.1"/>
    <property type="molecule type" value="Genomic_DNA"/>
</dbReference>
<dbReference type="PRINTS" id="PR00723">
    <property type="entry name" value="SUBTILISIN"/>
</dbReference>
<dbReference type="Proteomes" id="UP000251800">
    <property type="component" value="Unassembled WGS sequence"/>
</dbReference>
<dbReference type="PROSITE" id="PS51892">
    <property type="entry name" value="SUBTILASE"/>
    <property type="match status" value="1"/>
</dbReference>
<sequence>MKFFIWITGAALAASMGFMSLSQERADRTVEGAQVEPAAQYIVQASSAEVAQALILRVGGELISELAAIRAVSARLTDGQLKGVRRHEGVRVYADQPVKVSGRTPETFFGEWVGADVLHASGIDGRGVGVAVIDTGLWQKVAKEIDVSEGVSTEGLYTGGEPISFDGEQVADDSGHGTHVTSVIAGRELSPSGAYEGVAPGADVYVVKAFDSNGEASYIDVLEGIQWVLDQRERLNIRVLNLSFSAEALSAYWDDPLNQAVMRAWQDGLVVVTSAGNTGPEPFSVGVPGNVPYVVTVGSVDDNYTPEDHTDDFVSSFSASGPTYEGFVKPEMVAPGGHITAHMNPNGELAKNYSEYMDRQGLYFTMSGTSQSAAVVSGVAALLLQAEPGLTPDEVKCRLINASKPVVTETGELLYSFFQQGAGVIYAPHAVYSAMSGCANRGLNIARDLAGEEHYLGPAAQDEDGEFFLRDPQTGEAVDQDGSRWDGLYSLVGGYTWGGAGSGGTTADGYTWGGAGSGGTTADGYTWGGAGSGGTTADGYTWGGAGSGGTTADGYTWGGAGSGGTTADGYTWGGAGSGGTTADGYTWGGAGSGGTTVDGYTWGGAGSGGTTLDSLLPELDTIDLQVNRWVYPDPPQVNGKGGKPE</sequence>
<organism evidence="8 9">
    <name type="scientific">Abyssibacter profundi</name>
    <dbReference type="NCBI Taxonomy" id="2182787"/>
    <lineage>
        <taxon>Bacteria</taxon>
        <taxon>Pseudomonadati</taxon>
        <taxon>Pseudomonadota</taxon>
        <taxon>Gammaproteobacteria</taxon>
        <taxon>Chromatiales</taxon>
        <taxon>Oceanococcaceae</taxon>
        <taxon>Abyssibacter</taxon>
    </lineage>
</organism>
<protein>
    <submittedName>
        <fullName evidence="8">Alkaline serine protease</fullName>
    </submittedName>
</protein>
<dbReference type="PANTHER" id="PTHR43806">
    <property type="entry name" value="PEPTIDASE S8"/>
    <property type="match status" value="1"/>
</dbReference>
<evidence type="ECO:0000313" key="9">
    <source>
        <dbReference type="Proteomes" id="UP000251800"/>
    </source>
</evidence>
<evidence type="ECO:0000256" key="5">
    <source>
        <dbReference type="PIRSR" id="PIRSR615500-1"/>
    </source>
</evidence>
<dbReference type="InterPro" id="IPR036852">
    <property type="entry name" value="Peptidase_S8/S53_dom_sf"/>
</dbReference>
<feature type="active site" description="Charge relay system" evidence="5 6">
    <location>
        <position position="370"/>
    </location>
</feature>
<evidence type="ECO:0000256" key="6">
    <source>
        <dbReference type="PROSITE-ProRule" id="PRU01240"/>
    </source>
</evidence>
<dbReference type="CDD" id="cd07487">
    <property type="entry name" value="Peptidases_S8_1"/>
    <property type="match status" value="1"/>
</dbReference>
<evidence type="ECO:0000313" key="8">
    <source>
        <dbReference type="EMBL" id="PWN55453.1"/>
    </source>
</evidence>
<dbReference type="GO" id="GO:0006508">
    <property type="term" value="P:proteolysis"/>
    <property type="evidence" value="ECO:0007669"/>
    <property type="project" value="UniProtKB-KW"/>
</dbReference>
<evidence type="ECO:0000259" key="7">
    <source>
        <dbReference type="Pfam" id="PF00082"/>
    </source>
</evidence>
<dbReference type="InterPro" id="IPR022398">
    <property type="entry name" value="Peptidase_S8_His-AS"/>
</dbReference>
<keyword evidence="9" id="KW-1185">Reference proteome</keyword>
<comment type="similarity">
    <text evidence="1 6">Belongs to the peptidase S8 family.</text>
</comment>
<dbReference type="InterPro" id="IPR000209">
    <property type="entry name" value="Peptidase_S8/S53_dom"/>
</dbReference>
<dbReference type="AlphaFoldDB" id="A0A363UJ49"/>
<keyword evidence="2 6" id="KW-0645">Protease</keyword>
<feature type="active site" description="Charge relay system" evidence="5 6">
    <location>
        <position position="134"/>
    </location>
</feature>
<keyword evidence="4 6" id="KW-0720">Serine protease</keyword>
<dbReference type="Pfam" id="PF00082">
    <property type="entry name" value="Peptidase_S8"/>
    <property type="match status" value="1"/>
</dbReference>
<dbReference type="PROSITE" id="PS00137">
    <property type="entry name" value="SUBTILASE_HIS"/>
    <property type="match status" value="1"/>
</dbReference>
<keyword evidence="3 6" id="KW-0378">Hydrolase</keyword>
<feature type="domain" description="Peptidase S8/S53" evidence="7">
    <location>
        <begin position="125"/>
        <end position="421"/>
    </location>
</feature>
<dbReference type="SUPFAM" id="SSF52743">
    <property type="entry name" value="Subtilisin-like"/>
    <property type="match status" value="1"/>
</dbReference>
<dbReference type="OrthoDB" id="9795680at2"/>
<reference evidence="8 9" key="1">
    <citation type="submission" date="2018-05" db="EMBL/GenBank/DDBJ databases">
        <title>Abyssibacter profundi OUC007T gen. nov., sp. nov, a marine bacterium isolated from seawater of the Mariana Trench.</title>
        <authorList>
            <person name="Zhou S."/>
        </authorList>
    </citation>
    <scope>NUCLEOTIDE SEQUENCE [LARGE SCALE GENOMIC DNA]</scope>
    <source>
        <strain evidence="8 9">OUC007</strain>
    </source>
</reference>
<gene>
    <name evidence="8" type="ORF">DEH80_11705</name>
</gene>